<organism evidence="10 11">
    <name type="scientific">Albula glossodonta</name>
    <name type="common">roundjaw bonefish</name>
    <dbReference type="NCBI Taxonomy" id="121402"/>
    <lineage>
        <taxon>Eukaryota</taxon>
        <taxon>Metazoa</taxon>
        <taxon>Chordata</taxon>
        <taxon>Craniata</taxon>
        <taxon>Vertebrata</taxon>
        <taxon>Euteleostomi</taxon>
        <taxon>Actinopterygii</taxon>
        <taxon>Neopterygii</taxon>
        <taxon>Teleostei</taxon>
        <taxon>Albuliformes</taxon>
        <taxon>Albulidae</taxon>
        <taxon>Albula</taxon>
    </lineage>
</organism>
<dbReference type="InterPro" id="IPR048633">
    <property type="entry name" value="ITGAX-like_Ig_3"/>
</dbReference>
<evidence type="ECO:0000256" key="3">
    <source>
        <dbReference type="ARBA" id="ARBA00022889"/>
    </source>
</evidence>
<protein>
    <submittedName>
        <fullName evidence="10">Uncharacterized protein</fullName>
    </submittedName>
</protein>
<keyword evidence="4" id="KW-0401">Integrin</keyword>
<evidence type="ECO:0000256" key="7">
    <source>
        <dbReference type="ARBA" id="ARBA00023180"/>
    </source>
</evidence>
<evidence type="ECO:0000256" key="1">
    <source>
        <dbReference type="ARBA" id="ARBA00004479"/>
    </source>
</evidence>
<sequence>ASEVKLGIALVLNVTVTVENRGENSYNTHVLFTYPEGLSYRRVTVVQKPTSRATVQCNVLDSKDGTSMGKSVCYVNKPIFKSSGRVVNYIRDLDASVIFRVPIKLGDKNIWSNVSSIQIPHCLTKPDENPHVTDFVEKLKKNPIVDCTISVCRVMQCDMALKKDYQYSYNISGEVSSAWIEQAGFFKSQYQNMMKSTGEADGATGAEDGAE</sequence>
<evidence type="ECO:0000313" key="10">
    <source>
        <dbReference type="EMBL" id="KAG9349988.1"/>
    </source>
</evidence>
<dbReference type="EMBL" id="JAFBMS010000008">
    <property type="protein sequence ID" value="KAG9349988.1"/>
    <property type="molecule type" value="Genomic_DNA"/>
</dbReference>
<dbReference type="Gene3D" id="2.60.40.1530">
    <property type="entry name" value="ntegrin, alpha v. Chain A, domain 4"/>
    <property type="match status" value="1"/>
</dbReference>
<feature type="non-terminal residue" evidence="10">
    <location>
        <position position="211"/>
    </location>
</feature>
<dbReference type="GO" id="GO:0009897">
    <property type="term" value="C:external side of plasma membrane"/>
    <property type="evidence" value="ECO:0007669"/>
    <property type="project" value="TreeGrafter"/>
</dbReference>
<dbReference type="SUPFAM" id="SSF69179">
    <property type="entry name" value="Integrin domains"/>
    <property type="match status" value="1"/>
</dbReference>
<evidence type="ECO:0000259" key="9">
    <source>
        <dbReference type="Pfam" id="PF21520"/>
    </source>
</evidence>
<accession>A0A8T2PKD3</accession>
<feature type="domain" description="Integrin alpha second immunoglobulin-like" evidence="8">
    <location>
        <begin position="10"/>
        <end position="65"/>
    </location>
</feature>
<dbReference type="OrthoDB" id="5317514at2759"/>
<dbReference type="GO" id="GO:0008305">
    <property type="term" value="C:integrin complex"/>
    <property type="evidence" value="ECO:0007669"/>
    <property type="project" value="TreeGrafter"/>
</dbReference>
<reference evidence="10" key="1">
    <citation type="thesis" date="2021" institute="BYU ScholarsArchive" country="Provo, UT, USA">
        <title>Applications of and Algorithms for Genome Assembly and Genomic Analyses with an Emphasis on Marine Teleosts.</title>
        <authorList>
            <person name="Pickett B.D."/>
        </authorList>
    </citation>
    <scope>NUCLEOTIDE SEQUENCE</scope>
    <source>
        <strain evidence="10">HI-2016</strain>
    </source>
</reference>
<proteinExistence type="inferred from homology"/>
<dbReference type="InterPro" id="IPR032695">
    <property type="entry name" value="Integrin_dom_sf"/>
</dbReference>
<evidence type="ECO:0000259" key="8">
    <source>
        <dbReference type="Pfam" id="PF20805"/>
    </source>
</evidence>
<dbReference type="PANTHER" id="PTHR23220:SF118">
    <property type="entry name" value="INTEGRIN ALPHA-X"/>
    <property type="match status" value="1"/>
</dbReference>
<evidence type="ECO:0000256" key="2">
    <source>
        <dbReference type="ARBA" id="ARBA00008054"/>
    </source>
</evidence>
<comment type="similarity">
    <text evidence="2">Belongs to the integrin alpha chain family.</text>
</comment>
<comment type="caution">
    <text evidence="10">The sequence shown here is derived from an EMBL/GenBank/DDBJ whole genome shotgun (WGS) entry which is preliminary data.</text>
</comment>
<feature type="domain" description="Integrin alpha-X-like third Ig-like" evidence="9">
    <location>
        <begin position="91"/>
        <end position="183"/>
    </location>
</feature>
<name>A0A8T2PKD3_9TELE</name>
<evidence type="ECO:0000256" key="5">
    <source>
        <dbReference type="ARBA" id="ARBA00023136"/>
    </source>
</evidence>
<dbReference type="InterPro" id="IPR048285">
    <property type="entry name" value="Integrin_alpha_Ig-like_2"/>
</dbReference>
<keyword evidence="7" id="KW-0325">Glycoprotein</keyword>
<dbReference type="AlphaFoldDB" id="A0A8T2PKD3"/>
<dbReference type="GO" id="GO:0033627">
    <property type="term" value="P:cell adhesion mediated by integrin"/>
    <property type="evidence" value="ECO:0007669"/>
    <property type="project" value="TreeGrafter"/>
</dbReference>
<gene>
    <name evidence="10" type="ORF">JZ751_026341</name>
</gene>
<dbReference type="Pfam" id="PF21520">
    <property type="entry name" value="ITGAX-like_Ig_3"/>
    <property type="match status" value="1"/>
</dbReference>
<keyword evidence="3" id="KW-0130">Cell adhesion</keyword>
<dbReference type="GO" id="GO:0098609">
    <property type="term" value="P:cell-cell adhesion"/>
    <property type="evidence" value="ECO:0007669"/>
    <property type="project" value="TreeGrafter"/>
</dbReference>
<dbReference type="GO" id="GO:0005178">
    <property type="term" value="F:integrin binding"/>
    <property type="evidence" value="ECO:0007669"/>
    <property type="project" value="TreeGrafter"/>
</dbReference>
<evidence type="ECO:0000256" key="6">
    <source>
        <dbReference type="ARBA" id="ARBA00023170"/>
    </source>
</evidence>
<dbReference type="GO" id="GO:0007160">
    <property type="term" value="P:cell-matrix adhesion"/>
    <property type="evidence" value="ECO:0007669"/>
    <property type="project" value="TreeGrafter"/>
</dbReference>
<keyword evidence="6" id="KW-0675">Receptor</keyword>
<dbReference type="GO" id="GO:0007229">
    <property type="term" value="P:integrin-mediated signaling pathway"/>
    <property type="evidence" value="ECO:0007669"/>
    <property type="project" value="UniProtKB-KW"/>
</dbReference>
<evidence type="ECO:0000313" key="11">
    <source>
        <dbReference type="Proteomes" id="UP000824540"/>
    </source>
</evidence>
<keyword evidence="11" id="KW-1185">Reference proteome</keyword>
<comment type="subcellular location">
    <subcellularLocation>
        <location evidence="1">Membrane</location>
        <topology evidence="1">Single-pass type I membrane protein</topology>
    </subcellularLocation>
</comment>
<evidence type="ECO:0000256" key="4">
    <source>
        <dbReference type="ARBA" id="ARBA00023037"/>
    </source>
</evidence>
<dbReference type="Pfam" id="PF20805">
    <property type="entry name" value="Integrin_A_Ig_2"/>
    <property type="match status" value="1"/>
</dbReference>
<keyword evidence="5" id="KW-0472">Membrane</keyword>
<dbReference type="PANTHER" id="PTHR23220">
    <property type="entry name" value="INTEGRIN ALPHA"/>
    <property type="match status" value="1"/>
</dbReference>
<dbReference type="Proteomes" id="UP000824540">
    <property type="component" value="Unassembled WGS sequence"/>
</dbReference>